<organism evidence="7 8">
    <name type="scientific">Sphingomonas astaxanthinifaciens DSM 22298</name>
    <dbReference type="NCBI Taxonomy" id="1123267"/>
    <lineage>
        <taxon>Bacteria</taxon>
        <taxon>Pseudomonadati</taxon>
        <taxon>Pseudomonadota</taxon>
        <taxon>Alphaproteobacteria</taxon>
        <taxon>Sphingomonadales</taxon>
        <taxon>Sphingomonadaceae</taxon>
        <taxon>Sphingomonas</taxon>
    </lineage>
</organism>
<dbReference type="Gene3D" id="3.40.350.10">
    <property type="entry name" value="Creatinase/prolidase N-terminal domain"/>
    <property type="match status" value="2"/>
</dbReference>
<evidence type="ECO:0000259" key="5">
    <source>
        <dbReference type="Pfam" id="PF01321"/>
    </source>
</evidence>
<comment type="similarity">
    <text evidence="1">Belongs to the peptidase M24B family.</text>
</comment>
<dbReference type="InterPro" id="IPR050422">
    <property type="entry name" value="X-Pro_aminopeptidase_P"/>
</dbReference>
<reference evidence="8" key="1">
    <citation type="journal article" date="2019" name="Int. J. Syst. Evol. Microbiol.">
        <title>The Global Catalogue of Microorganisms (GCM) 10K type strain sequencing project: providing services to taxonomists for standard genome sequencing and annotation.</title>
        <authorList>
            <consortium name="The Broad Institute Genomics Platform"/>
            <consortium name="The Broad Institute Genome Sequencing Center for Infectious Disease"/>
            <person name="Wu L."/>
            <person name="Ma J."/>
        </authorList>
    </citation>
    <scope>NUCLEOTIDE SEQUENCE [LARGE SCALE GENOMIC DNA]</scope>
    <source>
        <strain evidence="8">NBRC 102146</strain>
    </source>
</reference>
<dbReference type="InterPro" id="IPR029149">
    <property type="entry name" value="Creatin/AminoP/Spt16_N"/>
</dbReference>
<dbReference type="SUPFAM" id="SSF55920">
    <property type="entry name" value="Creatinase/aminopeptidase"/>
    <property type="match status" value="1"/>
</dbReference>
<dbReference type="SUPFAM" id="SSF53092">
    <property type="entry name" value="Creatinase/prolidase N-terminal domain"/>
    <property type="match status" value="1"/>
</dbReference>
<proteinExistence type="inferred from homology"/>
<dbReference type="Pfam" id="PF16188">
    <property type="entry name" value="Peptidase_M24_C"/>
    <property type="match status" value="1"/>
</dbReference>
<evidence type="ECO:0000256" key="1">
    <source>
        <dbReference type="ARBA" id="ARBA00008766"/>
    </source>
</evidence>
<dbReference type="PANTHER" id="PTHR43763:SF6">
    <property type="entry name" value="XAA-PRO AMINOPEPTIDASE 1"/>
    <property type="match status" value="1"/>
</dbReference>
<dbReference type="InterPro" id="IPR000994">
    <property type="entry name" value="Pept_M24"/>
</dbReference>
<dbReference type="Proteomes" id="UP001156703">
    <property type="component" value="Unassembled WGS sequence"/>
</dbReference>
<evidence type="ECO:0000313" key="7">
    <source>
        <dbReference type="EMBL" id="GLR46617.1"/>
    </source>
</evidence>
<evidence type="ECO:0000259" key="6">
    <source>
        <dbReference type="Pfam" id="PF16188"/>
    </source>
</evidence>
<dbReference type="Gene3D" id="3.90.230.10">
    <property type="entry name" value="Creatinase/methionine aminopeptidase superfamily"/>
    <property type="match status" value="1"/>
</dbReference>
<dbReference type="PANTHER" id="PTHR43763">
    <property type="entry name" value="XAA-PRO AMINOPEPTIDASE 1"/>
    <property type="match status" value="1"/>
</dbReference>
<evidence type="ECO:0000259" key="4">
    <source>
        <dbReference type="Pfam" id="PF00557"/>
    </source>
</evidence>
<evidence type="ECO:0000256" key="2">
    <source>
        <dbReference type="ARBA" id="ARBA00022723"/>
    </source>
</evidence>
<evidence type="ECO:0000313" key="8">
    <source>
        <dbReference type="Proteomes" id="UP001156703"/>
    </source>
</evidence>
<comment type="caution">
    <text evidence="7">The sequence shown here is derived from an EMBL/GenBank/DDBJ whole genome shotgun (WGS) entry which is preliminary data.</text>
</comment>
<dbReference type="InterPro" id="IPR000587">
    <property type="entry name" value="Creatinase_N"/>
</dbReference>
<protein>
    <submittedName>
        <fullName evidence="7">Xaa-Pro aminopeptidase</fullName>
    </submittedName>
</protein>
<dbReference type="InterPro" id="IPR036005">
    <property type="entry name" value="Creatinase/aminopeptidase-like"/>
</dbReference>
<dbReference type="EMBL" id="BSOO01000002">
    <property type="protein sequence ID" value="GLR46617.1"/>
    <property type="molecule type" value="Genomic_DNA"/>
</dbReference>
<keyword evidence="2" id="KW-0479">Metal-binding</keyword>
<keyword evidence="7" id="KW-0645">Protease</keyword>
<dbReference type="InterPro" id="IPR033740">
    <property type="entry name" value="Pept_M24B"/>
</dbReference>
<keyword evidence="3" id="KW-0378">Hydrolase</keyword>
<dbReference type="GO" id="GO:0004177">
    <property type="term" value="F:aminopeptidase activity"/>
    <property type="evidence" value="ECO:0007669"/>
    <property type="project" value="UniProtKB-KW"/>
</dbReference>
<dbReference type="CDD" id="cd01085">
    <property type="entry name" value="APP"/>
    <property type="match status" value="1"/>
</dbReference>
<feature type="domain" description="Creatinase N-terminal" evidence="5">
    <location>
        <begin position="30"/>
        <end position="161"/>
    </location>
</feature>
<evidence type="ECO:0000256" key="3">
    <source>
        <dbReference type="ARBA" id="ARBA00022801"/>
    </source>
</evidence>
<dbReference type="Pfam" id="PF00557">
    <property type="entry name" value="Peptidase_M24"/>
    <property type="match status" value="1"/>
</dbReference>
<accession>A0ABQ5Z545</accession>
<keyword evidence="8" id="KW-1185">Reference proteome</keyword>
<gene>
    <name evidence="7" type="ORF">GCM10007925_03280</name>
</gene>
<sequence>MFPRKVAQESGFRPAPVRGYKRPMSSHADRLAALRAQLAEDRLDGFVVPLTDEHMSEYVGSYAQRLAWLTGFEGSAGSAVVLPEEAAIFTDGRYTLQVRQQVDGAHWSYQSVPETSIAGWLKEHAPEGARIGYDPWLHRADWVKAATKALAERGATLVPVADNPIDRIWADRPEASKAALAVHPEKFAGRSSADKRQSIGDWLAEHKADAAVLAALDSIAWTFNVRGTDVSHTPVALAYALVHADGTADLFVAGEKVTAELRQHLGNGVRLHERAAFEGALGELAGKTVAVDPERSVAAIFEALETAGARIVELRDPTVLPRAIKNEAELNGQRAAQTRDGAAIARFLKWVEETDGLDELKASDKLEAIRREDPALKDLSFSSISAFGGNAASPHYHSTEKTNVPFTAGSLYLIDSGGQYEDGTTDITRTVAIGEPTAEMRDRFTRVLQGHIAIDTAVFPKGTRGGQLDSFARRPLWEAGLDYAHGTGHGVGSFLSVHEGPQRISPMGSSQSGGDEPLAAGMILSNEPGYYKAGEYGIRTENLILVVPVDVPGAEKEMLGFETLTFAPIDRRLIVTEMLSDRERKWVDDYHTEVVKRIGPGLGAEERAWLEAACAPL</sequence>
<dbReference type="Pfam" id="PF16189">
    <property type="entry name" value="Creatinase_N_2"/>
    <property type="match status" value="1"/>
</dbReference>
<keyword evidence="7" id="KW-0031">Aminopeptidase</keyword>
<feature type="domain" description="Peptidase M24 C-terminal" evidence="6">
    <location>
        <begin position="557"/>
        <end position="617"/>
    </location>
</feature>
<feature type="domain" description="Peptidase M24" evidence="4">
    <location>
        <begin position="334"/>
        <end position="546"/>
    </location>
</feature>
<dbReference type="InterPro" id="IPR032416">
    <property type="entry name" value="Peptidase_M24_C"/>
</dbReference>
<name>A0ABQ5Z545_9SPHN</name>
<dbReference type="Pfam" id="PF01321">
    <property type="entry name" value="Creatinase_N"/>
    <property type="match status" value="1"/>
</dbReference>